<keyword evidence="3" id="KW-1185">Reference proteome</keyword>
<dbReference type="EMBL" id="JBJQOH010000007">
    <property type="protein sequence ID" value="KAL3679601.1"/>
    <property type="molecule type" value="Genomic_DNA"/>
</dbReference>
<protein>
    <submittedName>
        <fullName evidence="2">Uncharacterized protein</fullName>
    </submittedName>
</protein>
<evidence type="ECO:0000313" key="3">
    <source>
        <dbReference type="Proteomes" id="UP001633002"/>
    </source>
</evidence>
<comment type="caution">
    <text evidence="2">The sequence shown here is derived from an EMBL/GenBank/DDBJ whole genome shotgun (WGS) entry which is preliminary data.</text>
</comment>
<name>A0ABD3GP17_9MARC</name>
<reference evidence="2 3" key="1">
    <citation type="submission" date="2024-09" db="EMBL/GenBank/DDBJ databases">
        <title>Chromosome-scale assembly of Riccia sorocarpa.</title>
        <authorList>
            <person name="Paukszto L."/>
        </authorList>
    </citation>
    <scope>NUCLEOTIDE SEQUENCE [LARGE SCALE GENOMIC DNA]</scope>
    <source>
        <strain evidence="2">LP-2024</strain>
        <tissue evidence="2">Aerial parts of the thallus</tissue>
    </source>
</reference>
<dbReference type="SUPFAM" id="SSF51445">
    <property type="entry name" value="(Trans)glycosidases"/>
    <property type="match status" value="1"/>
</dbReference>
<evidence type="ECO:0000313" key="2">
    <source>
        <dbReference type="EMBL" id="KAL3679601.1"/>
    </source>
</evidence>
<dbReference type="Proteomes" id="UP001633002">
    <property type="component" value="Unassembled WGS sequence"/>
</dbReference>
<dbReference type="PANTHER" id="PTHR14363:SF17">
    <property type="entry name" value="HEPARANASE-LIKE PROTEIN 3"/>
    <property type="match status" value="1"/>
</dbReference>
<proteinExistence type="inferred from homology"/>
<sequence length="300" mass="33289">MVRLGGILQDLVVYDVGDHLSSEPCTPFVYNETSFLSFDGGCLGMERWDALNQFFMKRGVSVAFGLNALYGRPKSEEVKHITTPWNPSNTENFIRYTRDRAYPVIAWELGNELFGDSVIGTRVPAALYAADVKKLRDIVDKLYQDEASKPSVVAPDMMKFAPSLSQSELAIFMDTLGDGVVDAVTRHIYNLGIGLYGADHMINDIRDPVVAAAEEENYKTLQSLLKEYPKTSAWVGEAGGSAIGGMEGVTDVFISAFWYLDQLGTAAKYDNQAFCRESFVGVHYALVDLDFNPNPDYYGY</sequence>
<accession>A0ABD3GP17</accession>
<dbReference type="PANTHER" id="PTHR14363">
    <property type="entry name" value="HEPARANASE-RELATED"/>
    <property type="match status" value="1"/>
</dbReference>
<dbReference type="Gene3D" id="3.20.20.80">
    <property type="entry name" value="Glycosidases"/>
    <property type="match status" value="1"/>
</dbReference>
<evidence type="ECO:0000256" key="1">
    <source>
        <dbReference type="ARBA" id="ARBA00009800"/>
    </source>
</evidence>
<dbReference type="InterPro" id="IPR017853">
    <property type="entry name" value="GH"/>
</dbReference>
<gene>
    <name evidence="2" type="ORF">R1sor_022557</name>
</gene>
<organism evidence="2 3">
    <name type="scientific">Riccia sorocarpa</name>
    <dbReference type="NCBI Taxonomy" id="122646"/>
    <lineage>
        <taxon>Eukaryota</taxon>
        <taxon>Viridiplantae</taxon>
        <taxon>Streptophyta</taxon>
        <taxon>Embryophyta</taxon>
        <taxon>Marchantiophyta</taxon>
        <taxon>Marchantiopsida</taxon>
        <taxon>Marchantiidae</taxon>
        <taxon>Marchantiales</taxon>
        <taxon>Ricciaceae</taxon>
        <taxon>Riccia</taxon>
    </lineage>
</organism>
<dbReference type="Pfam" id="PF03662">
    <property type="entry name" value="Glyco_hydro_79n"/>
    <property type="match status" value="1"/>
</dbReference>
<dbReference type="AlphaFoldDB" id="A0ABD3GP17"/>
<comment type="similarity">
    <text evidence="1">Belongs to the glycosyl hydrolase 79 family.</text>
</comment>
<dbReference type="InterPro" id="IPR005199">
    <property type="entry name" value="Glyco_hydro_79"/>
</dbReference>